<dbReference type="Gene3D" id="3.30.2090.10">
    <property type="entry name" value="Multidrug efflux transporter AcrB TolC docking domain, DN and DC subdomains"/>
    <property type="match status" value="2"/>
</dbReference>
<keyword evidence="3" id="KW-0813">Transport</keyword>
<dbReference type="PRINTS" id="PR00702">
    <property type="entry name" value="ACRIFLAVINRP"/>
</dbReference>
<dbReference type="Gene3D" id="3.30.70.1320">
    <property type="entry name" value="Multidrug efflux transporter AcrB pore domain like"/>
    <property type="match status" value="1"/>
</dbReference>
<feature type="transmembrane region" description="Helical" evidence="8">
    <location>
        <begin position="388"/>
        <end position="409"/>
    </location>
</feature>
<evidence type="ECO:0000256" key="1">
    <source>
        <dbReference type="ARBA" id="ARBA00004651"/>
    </source>
</evidence>
<feature type="transmembrane region" description="Helical" evidence="8">
    <location>
        <begin position="441"/>
        <end position="458"/>
    </location>
</feature>
<evidence type="ECO:0000256" key="5">
    <source>
        <dbReference type="ARBA" id="ARBA00022692"/>
    </source>
</evidence>
<feature type="transmembrane region" description="Helical" evidence="8">
    <location>
        <begin position="859"/>
        <end position="879"/>
    </location>
</feature>
<dbReference type="EMBL" id="DRQG01000106">
    <property type="protein sequence ID" value="HGY56271.1"/>
    <property type="molecule type" value="Genomic_DNA"/>
</dbReference>
<sequence length="1025" mass="113006">MINKIIEFAARQRLLILIFTILIVAAGFISLNKLPIDAFPDVSPVLVQVFTEAPGLAPEEVEKLITYPIEVAMNGLPDIREVKSVSTFGLSVVSVYFEDNVDIYFARQLVFERLQSAKGEIPEGLGDPELGPITSGLGQVYQYYLQGEGYSLMELREIQDWVVKFQLRTVPGVTEILSFGGEVKQYQIQLDPILMQKYDITLDEILAVVKSNNRNVGGNFIVRDSEEYLIRGLGWVSSLKDIENIKVVRRNGIPVFIRDIAKVVYGPEIRRGLVSMNNKGEIVSGIVLKLLGENTSEVINNIKKKVEQINASLPKGVKVVPYYDQADLVKKATDTVKDALLEGGILVIIILLLFLGNVRSALIVTLTLPLSALLAFILMNYFGMSANLMSLGGLAIGIGMMVDGSIVMVENIIRHLSEDNSDESKTIPTILQAAREVGRPIVFAISIIIIVFLPLFTLQEVEGKLFSPMAFTISFAMLGSLIFSLTLVPVLCTYFFRKGIKEKPNFIVNFLQSTYVPLLEKVINHRVKVAVTALLLLLGSLLLIPFLGTEFVPILDEGTLAVRITLSPSTSLQQAAEISAAMEPRLMEFPEVVDVISRVGRAEVGGDPEPVNNSEIYVILKPEEEWSTVENKAELVEKMRQKLNEFPGILFNFTQPIQMRVDELLSGVKAQLAIKLFGDDLDVLAKKGAEIQAVVSDIPGAADIQMEQIAGKPQIQIKVNRDRIARLGMNVDEVQEVIETAIGGSTVGQVFQGQKRFDIFIRFNETYRDNLDKIRNTLISTPDGGRIPLVQVADISLIVGPKQISRDNSQRRISIQCNVEGRDMGSFVAETQKNIAQKISLPPGYYVTFGGQFENQQRAMARLALIVPLTILLIFVMLFSTFNSVRNAFLIILNVPFAVIGGILALFFSGLYLSVPASVGFIALFGVAVLNGVVMVSYFNQLRNEGLSLHDAIITGSKLRLRPVLMTALVASLGLIPLLFSSGTGSEVQRPLATVVIGGLVSSTFLTLFVLPTLYAWFEKKRVEF</sequence>
<proteinExistence type="inferred from homology"/>
<dbReference type="SUPFAM" id="SSF82693">
    <property type="entry name" value="Multidrug efflux transporter AcrB pore domain, PN1, PN2, PC1 and PC2 subdomains"/>
    <property type="match status" value="3"/>
</dbReference>
<dbReference type="InterPro" id="IPR004763">
    <property type="entry name" value="CusA-like"/>
</dbReference>
<accession>A0A7V4U1H3</accession>
<evidence type="ECO:0000256" key="8">
    <source>
        <dbReference type="SAM" id="Phobius"/>
    </source>
</evidence>
<organism evidence="9">
    <name type="scientific">Caldithrix abyssi</name>
    <dbReference type="NCBI Taxonomy" id="187145"/>
    <lineage>
        <taxon>Bacteria</taxon>
        <taxon>Pseudomonadati</taxon>
        <taxon>Calditrichota</taxon>
        <taxon>Calditrichia</taxon>
        <taxon>Calditrichales</taxon>
        <taxon>Calditrichaceae</taxon>
        <taxon>Caldithrix</taxon>
    </lineage>
</organism>
<dbReference type="InterPro" id="IPR027463">
    <property type="entry name" value="AcrB_DN_DC_subdom"/>
</dbReference>
<dbReference type="GO" id="GO:0008324">
    <property type="term" value="F:monoatomic cation transmembrane transporter activity"/>
    <property type="evidence" value="ECO:0007669"/>
    <property type="project" value="InterPro"/>
</dbReference>
<dbReference type="AlphaFoldDB" id="A0A7V4U1H3"/>
<feature type="transmembrane region" description="Helical" evidence="8">
    <location>
        <begin position="470"/>
        <end position="496"/>
    </location>
</feature>
<feature type="transmembrane region" description="Helical" evidence="8">
    <location>
        <begin position="12"/>
        <end position="31"/>
    </location>
</feature>
<dbReference type="GO" id="GO:0042910">
    <property type="term" value="F:xenobiotic transmembrane transporter activity"/>
    <property type="evidence" value="ECO:0007669"/>
    <property type="project" value="TreeGrafter"/>
</dbReference>
<evidence type="ECO:0000256" key="7">
    <source>
        <dbReference type="ARBA" id="ARBA00023136"/>
    </source>
</evidence>
<feature type="transmembrane region" description="Helical" evidence="8">
    <location>
        <begin position="339"/>
        <end position="355"/>
    </location>
</feature>
<dbReference type="Gene3D" id="3.30.70.1430">
    <property type="entry name" value="Multidrug efflux transporter AcrB pore domain"/>
    <property type="match status" value="2"/>
</dbReference>
<name>A0A7V4U1H3_CALAY</name>
<keyword evidence="5 8" id="KW-0812">Transmembrane</keyword>
<evidence type="ECO:0000256" key="4">
    <source>
        <dbReference type="ARBA" id="ARBA00022475"/>
    </source>
</evidence>
<feature type="transmembrane region" description="Helical" evidence="8">
    <location>
        <begin position="919"/>
        <end position="940"/>
    </location>
</feature>
<feature type="transmembrane region" description="Helical" evidence="8">
    <location>
        <begin position="891"/>
        <end position="913"/>
    </location>
</feature>
<keyword evidence="6 8" id="KW-1133">Transmembrane helix</keyword>
<evidence type="ECO:0000256" key="3">
    <source>
        <dbReference type="ARBA" id="ARBA00022448"/>
    </source>
</evidence>
<feature type="transmembrane region" description="Helical" evidence="8">
    <location>
        <begin position="992"/>
        <end position="1018"/>
    </location>
</feature>
<dbReference type="PANTHER" id="PTHR32063:SF24">
    <property type="entry name" value="CATION EFFLUX SYSTEM (ACRB_ACRD_ACRF FAMILY)"/>
    <property type="match status" value="1"/>
</dbReference>
<dbReference type="Gene3D" id="3.30.70.1440">
    <property type="entry name" value="Multidrug efflux transporter AcrB pore domain"/>
    <property type="match status" value="1"/>
</dbReference>
<feature type="transmembrane region" description="Helical" evidence="8">
    <location>
        <begin position="961"/>
        <end position="980"/>
    </location>
</feature>
<keyword evidence="4" id="KW-1003">Cell membrane</keyword>
<dbReference type="PANTHER" id="PTHR32063">
    <property type="match status" value="1"/>
</dbReference>
<dbReference type="InterPro" id="IPR001036">
    <property type="entry name" value="Acrflvin-R"/>
</dbReference>
<dbReference type="Gene3D" id="1.20.1640.10">
    <property type="entry name" value="Multidrug efflux transporter AcrB transmembrane domain"/>
    <property type="match status" value="2"/>
</dbReference>
<dbReference type="Pfam" id="PF00873">
    <property type="entry name" value="ACR_tran"/>
    <property type="match status" value="1"/>
</dbReference>
<protein>
    <submittedName>
        <fullName evidence="9">Efflux RND transporter permease subunit</fullName>
    </submittedName>
</protein>
<comment type="subcellular location">
    <subcellularLocation>
        <location evidence="1">Cell membrane</location>
        <topology evidence="1">Multi-pass membrane protein</topology>
    </subcellularLocation>
</comment>
<dbReference type="GO" id="GO:0005886">
    <property type="term" value="C:plasma membrane"/>
    <property type="evidence" value="ECO:0007669"/>
    <property type="project" value="UniProtKB-SubCell"/>
</dbReference>
<feature type="transmembrane region" description="Helical" evidence="8">
    <location>
        <begin position="529"/>
        <end position="548"/>
    </location>
</feature>
<feature type="transmembrane region" description="Helical" evidence="8">
    <location>
        <begin position="362"/>
        <end position="382"/>
    </location>
</feature>
<dbReference type="SUPFAM" id="SSF82714">
    <property type="entry name" value="Multidrug efflux transporter AcrB TolC docking domain, DN and DC subdomains"/>
    <property type="match status" value="2"/>
</dbReference>
<evidence type="ECO:0000256" key="6">
    <source>
        <dbReference type="ARBA" id="ARBA00022989"/>
    </source>
</evidence>
<evidence type="ECO:0000256" key="2">
    <source>
        <dbReference type="ARBA" id="ARBA00010942"/>
    </source>
</evidence>
<dbReference type="NCBIfam" id="TIGR00914">
    <property type="entry name" value="2A0601"/>
    <property type="match status" value="1"/>
</dbReference>
<keyword evidence="7 8" id="KW-0472">Membrane</keyword>
<comment type="similarity">
    <text evidence="2">Belongs to the resistance-nodulation-cell division (RND) (TC 2.A.6) family.</text>
</comment>
<comment type="caution">
    <text evidence="9">The sequence shown here is derived from an EMBL/GenBank/DDBJ whole genome shotgun (WGS) entry which is preliminary data.</text>
</comment>
<reference evidence="9" key="1">
    <citation type="journal article" date="2020" name="mSystems">
        <title>Genome- and Community-Level Interaction Insights into Carbon Utilization and Element Cycling Functions of Hydrothermarchaeota in Hydrothermal Sediment.</title>
        <authorList>
            <person name="Zhou Z."/>
            <person name="Liu Y."/>
            <person name="Xu W."/>
            <person name="Pan J."/>
            <person name="Luo Z.H."/>
            <person name="Li M."/>
        </authorList>
    </citation>
    <scope>NUCLEOTIDE SEQUENCE [LARGE SCALE GENOMIC DNA]</scope>
    <source>
        <strain evidence="9">HyVt-577</strain>
    </source>
</reference>
<gene>
    <name evidence="9" type="ORF">ENK44_11240</name>
</gene>
<evidence type="ECO:0000313" key="9">
    <source>
        <dbReference type="EMBL" id="HGY56271.1"/>
    </source>
</evidence>
<dbReference type="SUPFAM" id="SSF82866">
    <property type="entry name" value="Multidrug efflux transporter AcrB transmembrane domain"/>
    <property type="match status" value="2"/>
</dbReference>
<dbReference type="Proteomes" id="UP000885779">
    <property type="component" value="Unassembled WGS sequence"/>
</dbReference>